<dbReference type="Proteomes" id="UP001362999">
    <property type="component" value="Unassembled WGS sequence"/>
</dbReference>
<dbReference type="PANTHER" id="PTHR45458:SF3">
    <property type="entry name" value="CHAIN DEHYDROGENASE (ATSC), PUTATIVE-RELATED"/>
    <property type="match status" value="1"/>
</dbReference>
<dbReference type="InterPro" id="IPR002347">
    <property type="entry name" value="SDR_fam"/>
</dbReference>
<dbReference type="AlphaFoldDB" id="A0AAW0EDK1"/>
<dbReference type="GO" id="GO:0016616">
    <property type="term" value="F:oxidoreductase activity, acting on the CH-OH group of donors, NAD or NADP as acceptor"/>
    <property type="evidence" value="ECO:0007669"/>
    <property type="project" value="TreeGrafter"/>
</dbReference>
<dbReference type="InterPro" id="IPR036291">
    <property type="entry name" value="NAD(P)-bd_dom_sf"/>
</dbReference>
<name>A0AAW0EDK1_9AGAR</name>
<organism evidence="2 3">
    <name type="scientific">Favolaschia claudopus</name>
    <dbReference type="NCBI Taxonomy" id="2862362"/>
    <lineage>
        <taxon>Eukaryota</taxon>
        <taxon>Fungi</taxon>
        <taxon>Dikarya</taxon>
        <taxon>Basidiomycota</taxon>
        <taxon>Agaricomycotina</taxon>
        <taxon>Agaricomycetes</taxon>
        <taxon>Agaricomycetidae</taxon>
        <taxon>Agaricales</taxon>
        <taxon>Marasmiineae</taxon>
        <taxon>Mycenaceae</taxon>
        <taxon>Favolaschia</taxon>
    </lineage>
</organism>
<comment type="caution">
    <text evidence="2">The sequence shown here is derived from an EMBL/GenBank/DDBJ whole genome shotgun (WGS) entry which is preliminary data.</text>
</comment>
<evidence type="ECO:0000256" key="1">
    <source>
        <dbReference type="ARBA" id="ARBA00022857"/>
    </source>
</evidence>
<protein>
    <submittedName>
        <fullName evidence="2">NAD(P)-binding protein</fullName>
    </submittedName>
</protein>
<sequence>MSSYVVTGAAKGIGLEFVNQLSANSSNTVFAIVRNKNKAPNVEALERKNIHIVQADCTDGRALLSAAEEVGKVTGGKLDYLIANAGGSNHPGVTMDGFATPEDLEKDLIDNYKFNAISTAHTINAFLPLLKKGSAKRVMALSSGLGDLDLTLASGMLAEPSYSIAKAALNMVVAKYAAQYKDEGFVFLAMSPGIVNTGADATNPGIAAEMKMLAAGVPKIAPDFKGPITPEVSVKMQLEVFNRWTVEESGAFVSHMGNKVWI</sequence>
<dbReference type="PRINTS" id="PR00081">
    <property type="entry name" value="GDHRDH"/>
</dbReference>
<dbReference type="InterPro" id="IPR020904">
    <property type="entry name" value="Sc_DH/Rdtase_CS"/>
</dbReference>
<accession>A0AAW0EDK1</accession>
<dbReference type="Gene3D" id="3.40.50.720">
    <property type="entry name" value="NAD(P)-binding Rossmann-like Domain"/>
    <property type="match status" value="1"/>
</dbReference>
<evidence type="ECO:0000313" key="2">
    <source>
        <dbReference type="EMBL" id="KAK7063737.1"/>
    </source>
</evidence>
<keyword evidence="1" id="KW-0521">NADP</keyword>
<proteinExistence type="predicted"/>
<reference evidence="2 3" key="1">
    <citation type="journal article" date="2024" name="J Genomics">
        <title>Draft genome sequencing and assembly of Favolaschia claudopus CIRM-BRFM 2984 isolated from oak limbs.</title>
        <authorList>
            <person name="Navarro D."/>
            <person name="Drula E."/>
            <person name="Chaduli D."/>
            <person name="Cazenave R."/>
            <person name="Ahrendt S."/>
            <person name="Wang J."/>
            <person name="Lipzen A."/>
            <person name="Daum C."/>
            <person name="Barry K."/>
            <person name="Grigoriev I.V."/>
            <person name="Favel A."/>
            <person name="Rosso M.N."/>
            <person name="Martin F."/>
        </authorList>
    </citation>
    <scope>NUCLEOTIDE SEQUENCE [LARGE SCALE GENOMIC DNA]</scope>
    <source>
        <strain evidence="2 3">CIRM-BRFM 2984</strain>
    </source>
</reference>
<evidence type="ECO:0000313" key="3">
    <source>
        <dbReference type="Proteomes" id="UP001362999"/>
    </source>
</evidence>
<dbReference type="PROSITE" id="PS00061">
    <property type="entry name" value="ADH_SHORT"/>
    <property type="match status" value="1"/>
</dbReference>
<dbReference type="EMBL" id="JAWWNJ010000001">
    <property type="protein sequence ID" value="KAK7063737.1"/>
    <property type="molecule type" value="Genomic_DNA"/>
</dbReference>
<keyword evidence="3" id="KW-1185">Reference proteome</keyword>
<gene>
    <name evidence="2" type="ORF">R3P38DRAFT_2820066</name>
</gene>
<dbReference type="SUPFAM" id="SSF51735">
    <property type="entry name" value="NAD(P)-binding Rossmann-fold domains"/>
    <property type="match status" value="1"/>
</dbReference>
<dbReference type="InterPro" id="IPR052184">
    <property type="entry name" value="SDR_enzymes"/>
</dbReference>
<dbReference type="PANTHER" id="PTHR45458">
    <property type="entry name" value="SHORT-CHAIN DEHYDROGENASE/REDUCTASE SDR"/>
    <property type="match status" value="1"/>
</dbReference>
<dbReference type="Pfam" id="PF00106">
    <property type="entry name" value="adh_short"/>
    <property type="match status" value="1"/>
</dbReference>